<keyword evidence="3" id="KW-0808">Transferase</keyword>
<dbReference type="NCBIfam" id="TIGR00589">
    <property type="entry name" value="ogt"/>
    <property type="match status" value="1"/>
</dbReference>
<dbReference type="InterPro" id="IPR014048">
    <property type="entry name" value="MethylDNA_cys_MeTrfase_DNA-bd"/>
</dbReference>
<keyword evidence="4" id="KW-1185">Reference proteome</keyword>
<dbReference type="Gene3D" id="1.10.10.10">
    <property type="entry name" value="Winged helix-like DNA-binding domain superfamily/Winged helix DNA-binding domain"/>
    <property type="match status" value="1"/>
</dbReference>
<sequence length="200" mass="20715">MTRTILALAPELPSAYAASSPGPASPARPGTCARLLWEVPCQGPVVALGACGALWGLGFAAEGTPDAVLADLGARWPRARLVAAPEALAPAIQALRQGQGDITVRLSGTGFQMLVWQALLEVPPGQVISYAMLAHRIGRPRALRAVGTAVGQNPVSWAVPCHRVTRTDGSIGGYHWGEAVKRALLAREGAAIGPRAIPSL</sequence>
<dbReference type="Pfam" id="PF01035">
    <property type="entry name" value="DNA_binding_1"/>
    <property type="match status" value="1"/>
</dbReference>
<organism evidence="3 4">
    <name type="scientific">Paracoccus mutanolyticus</name>
    <dbReference type="NCBI Taxonomy" id="1499308"/>
    <lineage>
        <taxon>Bacteria</taxon>
        <taxon>Pseudomonadati</taxon>
        <taxon>Pseudomonadota</taxon>
        <taxon>Alphaproteobacteria</taxon>
        <taxon>Rhodobacterales</taxon>
        <taxon>Paracoccaceae</taxon>
        <taxon>Paracoccus</taxon>
    </lineage>
</organism>
<gene>
    <name evidence="3" type="ORF">DPM13_02830</name>
</gene>
<dbReference type="PANTHER" id="PTHR10815:SF13">
    <property type="entry name" value="METHYLATED-DNA--PROTEIN-CYSTEINE METHYLTRANSFERASE"/>
    <property type="match status" value="1"/>
</dbReference>
<dbReference type="EMBL" id="CP030239">
    <property type="protein sequence ID" value="AWX92523.1"/>
    <property type="molecule type" value="Genomic_DNA"/>
</dbReference>
<dbReference type="PANTHER" id="PTHR10815">
    <property type="entry name" value="METHYLATED-DNA--PROTEIN-CYSTEINE METHYLTRANSFERASE"/>
    <property type="match status" value="1"/>
</dbReference>
<dbReference type="RefSeq" id="WP_112887420.1">
    <property type="nucleotide sequence ID" value="NZ_CP030239.1"/>
</dbReference>
<feature type="domain" description="Methylated-DNA-[protein]-cysteine S-methyltransferase DNA binding" evidence="2">
    <location>
        <begin position="111"/>
        <end position="190"/>
    </location>
</feature>
<dbReference type="SUPFAM" id="SSF46767">
    <property type="entry name" value="Methylated DNA-protein cysteine methyltransferase, C-terminal domain"/>
    <property type="match status" value="1"/>
</dbReference>
<proteinExistence type="predicted"/>
<dbReference type="GO" id="GO:0008168">
    <property type="term" value="F:methyltransferase activity"/>
    <property type="evidence" value="ECO:0007669"/>
    <property type="project" value="UniProtKB-KW"/>
</dbReference>
<dbReference type="Proteomes" id="UP000249922">
    <property type="component" value="Chromosome"/>
</dbReference>
<evidence type="ECO:0000313" key="3">
    <source>
        <dbReference type="EMBL" id="AWX92523.1"/>
    </source>
</evidence>
<accession>A0ABM6WPK9</accession>
<reference evidence="3 4" key="1">
    <citation type="submission" date="2018-06" db="EMBL/GenBank/DDBJ databases">
        <title>Complete genome sequence of Paracoccus mutanolyticus strain RSP-02 isolated from cellulosic waste.</title>
        <authorList>
            <person name="Amrutha R.N."/>
            <person name="Shrivastav A."/>
            <person name="Buddana S.K."/>
            <person name="Deshpande U."/>
            <person name="Prakasham R.S."/>
        </authorList>
    </citation>
    <scope>NUCLEOTIDE SEQUENCE [LARGE SCALE GENOMIC DNA]</scope>
    <source>
        <strain evidence="3 4">RSP-02</strain>
    </source>
</reference>
<evidence type="ECO:0000256" key="1">
    <source>
        <dbReference type="ARBA" id="ARBA00022763"/>
    </source>
</evidence>
<keyword evidence="1" id="KW-0227">DNA damage</keyword>
<dbReference type="InterPro" id="IPR036217">
    <property type="entry name" value="MethylDNA_cys_MeTrfase_DNAb"/>
</dbReference>
<evidence type="ECO:0000313" key="4">
    <source>
        <dbReference type="Proteomes" id="UP000249922"/>
    </source>
</evidence>
<protein>
    <submittedName>
        <fullName evidence="3">Cysteine methyltransferase</fullName>
    </submittedName>
</protein>
<dbReference type="CDD" id="cd06445">
    <property type="entry name" value="ATase"/>
    <property type="match status" value="1"/>
</dbReference>
<keyword evidence="3" id="KW-0489">Methyltransferase</keyword>
<dbReference type="InterPro" id="IPR036388">
    <property type="entry name" value="WH-like_DNA-bd_sf"/>
</dbReference>
<dbReference type="GO" id="GO:0032259">
    <property type="term" value="P:methylation"/>
    <property type="evidence" value="ECO:0007669"/>
    <property type="project" value="UniProtKB-KW"/>
</dbReference>
<name>A0ABM6WPK9_9RHOB</name>
<evidence type="ECO:0000259" key="2">
    <source>
        <dbReference type="Pfam" id="PF01035"/>
    </source>
</evidence>